<gene>
    <name evidence="2" type="ORF">PV05_11400</name>
</gene>
<keyword evidence="3" id="KW-1185">Reference proteome</keyword>
<dbReference type="EMBL" id="KN847323">
    <property type="protein sequence ID" value="KIW49751.1"/>
    <property type="molecule type" value="Genomic_DNA"/>
</dbReference>
<sequence>MHPRRSPRSGQSSSVSPPYAKWQQEEGDEARHCSQLSTPSSQPLQRKRLPLLRRRSSKKSPKDKMELGDPSAMELQHTGYPLQANGFVQRAVQFYVKYYAPSANQRPHFIGVGQDLSLLRQYVPFLLHDGMVFSAMVAMASMGANIAATGNRERSSESLKYYQLAVSMLRQRLTDESQRSSDAVIATLSNLCGFEAMSGKFAAVDMHTQAIRHVVTLRGGPDNLGFEGFLKTIAVAWLTFYASRHSILSRRQTLIPADGQFTYPEHPFDPDLCSIIAEFPRGITDLALSGELSHQIITLISHINKWDQDINNSLQEKDIIRLHDLSHNSRNITLCGEFLHQPNLPLVEQLVILALLGFCYSNDYTRAMYWLTNAYLQVRCRFLNSVTVDVTDKNEDFITWIGTVLAATSDPGSQPWTLGLSLLEARPTARDWQANVKLCETFFWNESMSLRLSSKIGYLRQKSRQGQG</sequence>
<organism evidence="2 3">
    <name type="scientific">Exophiala xenobiotica</name>
    <dbReference type="NCBI Taxonomy" id="348802"/>
    <lineage>
        <taxon>Eukaryota</taxon>
        <taxon>Fungi</taxon>
        <taxon>Dikarya</taxon>
        <taxon>Ascomycota</taxon>
        <taxon>Pezizomycotina</taxon>
        <taxon>Eurotiomycetes</taxon>
        <taxon>Chaetothyriomycetidae</taxon>
        <taxon>Chaetothyriales</taxon>
        <taxon>Herpotrichiellaceae</taxon>
        <taxon>Exophiala</taxon>
    </lineage>
</organism>
<evidence type="ECO:0000313" key="3">
    <source>
        <dbReference type="Proteomes" id="UP000054342"/>
    </source>
</evidence>
<name>A0A0D2BC80_9EURO</name>
<feature type="compositionally biased region" description="Low complexity" evidence="1">
    <location>
        <begin position="8"/>
        <end position="18"/>
    </location>
</feature>
<proteinExistence type="predicted"/>
<dbReference type="AlphaFoldDB" id="A0A0D2BC80"/>
<protein>
    <recommendedName>
        <fullName evidence="4">Transcription factor domain-containing protein</fullName>
    </recommendedName>
</protein>
<dbReference type="HOGENOM" id="CLU_032227_4_1_1"/>
<dbReference type="RefSeq" id="XP_013310335.1">
    <property type="nucleotide sequence ID" value="XM_013454881.1"/>
</dbReference>
<feature type="compositionally biased region" description="Low complexity" evidence="1">
    <location>
        <begin position="34"/>
        <end position="44"/>
    </location>
</feature>
<dbReference type="GeneID" id="25333308"/>
<evidence type="ECO:0000256" key="1">
    <source>
        <dbReference type="SAM" id="MobiDB-lite"/>
    </source>
</evidence>
<dbReference type="InterPro" id="IPR021858">
    <property type="entry name" value="Fun_TF"/>
</dbReference>
<dbReference type="Pfam" id="PF11951">
    <property type="entry name" value="Fungal_trans_2"/>
    <property type="match status" value="1"/>
</dbReference>
<dbReference type="OrthoDB" id="4159781at2759"/>
<evidence type="ECO:0000313" key="2">
    <source>
        <dbReference type="EMBL" id="KIW49751.1"/>
    </source>
</evidence>
<dbReference type="Proteomes" id="UP000054342">
    <property type="component" value="Unassembled WGS sequence"/>
</dbReference>
<dbReference type="PANTHER" id="PTHR37540:SF5">
    <property type="entry name" value="TRANSCRIPTION FACTOR DOMAIN-CONTAINING PROTEIN"/>
    <property type="match status" value="1"/>
</dbReference>
<accession>A0A0D2BC80</accession>
<reference evidence="2 3" key="1">
    <citation type="submission" date="2015-01" db="EMBL/GenBank/DDBJ databases">
        <title>The Genome Sequence of Exophiala xenobiotica CBS118157.</title>
        <authorList>
            <consortium name="The Broad Institute Genomics Platform"/>
            <person name="Cuomo C."/>
            <person name="de Hoog S."/>
            <person name="Gorbushina A."/>
            <person name="Stielow B."/>
            <person name="Teixiera M."/>
            <person name="Abouelleil A."/>
            <person name="Chapman S.B."/>
            <person name="Priest M."/>
            <person name="Young S.K."/>
            <person name="Wortman J."/>
            <person name="Nusbaum C."/>
            <person name="Birren B."/>
        </authorList>
    </citation>
    <scope>NUCLEOTIDE SEQUENCE [LARGE SCALE GENOMIC DNA]</scope>
    <source>
        <strain evidence="2 3">CBS 118157</strain>
    </source>
</reference>
<feature type="compositionally biased region" description="Basic residues" evidence="1">
    <location>
        <begin position="45"/>
        <end position="59"/>
    </location>
</feature>
<feature type="region of interest" description="Disordered" evidence="1">
    <location>
        <begin position="1"/>
        <end position="70"/>
    </location>
</feature>
<dbReference type="PANTHER" id="PTHR37540">
    <property type="entry name" value="TRANSCRIPTION FACTOR (ACR-2), PUTATIVE-RELATED-RELATED"/>
    <property type="match status" value="1"/>
</dbReference>
<evidence type="ECO:0008006" key="4">
    <source>
        <dbReference type="Google" id="ProtNLM"/>
    </source>
</evidence>